<evidence type="ECO:0000313" key="2">
    <source>
        <dbReference type="Proteomes" id="UP001249020"/>
    </source>
</evidence>
<keyword evidence="2" id="KW-1185">Reference proteome</keyword>
<gene>
    <name evidence="1" type="ORF">RM544_05350</name>
</gene>
<sequence>MKKVIIPVALIAAIGLIGPKLAGSSYNTQLDEFVTSVNDMPGYTATINERTQNWFTSSSVIEFGIDPAMFEDEALPAEQMEMFQDLTFTLNVNAQHGPVLLLNGFSLGLTAVKAETDLDTFRDSLQYAGDQSFYTIAGNVGFTGSFNGTDTIPSFTQAEGTIDGGSLEFSGWKGEFSVSSSNTIYDGAMDSFKFAAPDADTEVTISTITMESSLEGSFAAAMENVLYNSNAKFVMGELAVSSPLEEANMSMRNFVIDAVTKVNDAGTLMDMDLNYAMDELSVVGVDAKNVLLKTEFNNLEKTFFQAYQEASMDPELLPEVMETKLLPQLQANPEINIAELSGQINDGNFTGKIHTKLEGVDAMPALITDTSFWMSKLVVDSKISMDKAMALWIGEQAVGAQMMSDPNTAGMTEEEISAIAAQQVEGMIGMFTQQGMITVTPEGMHEMTFTMKDGQAMLNGNPMPLPF</sequence>
<evidence type="ECO:0000313" key="1">
    <source>
        <dbReference type="EMBL" id="MDT0581954.1"/>
    </source>
</evidence>
<comment type="caution">
    <text evidence="1">The sequence shown here is derived from an EMBL/GenBank/DDBJ whole genome shotgun (WGS) entry which is preliminary data.</text>
</comment>
<accession>A0AAW8R0M6</accession>
<name>A0AAW8R0M6_9ALTE</name>
<proteinExistence type="predicted"/>
<dbReference type="Proteomes" id="UP001249020">
    <property type="component" value="Unassembled WGS sequence"/>
</dbReference>
<dbReference type="Pfam" id="PF06097">
    <property type="entry name" value="DUF945"/>
    <property type="match status" value="1"/>
</dbReference>
<protein>
    <submittedName>
        <fullName evidence="1">YdgA family protein</fullName>
    </submittedName>
</protein>
<dbReference type="RefSeq" id="WP_311360748.1">
    <property type="nucleotide sequence ID" value="NZ_JAVRIE010000002.1"/>
</dbReference>
<dbReference type="AlphaFoldDB" id="A0AAW8R0M6"/>
<dbReference type="InterPro" id="IPR010352">
    <property type="entry name" value="DUF945"/>
</dbReference>
<reference evidence="1 2" key="1">
    <citation type="submission" date="2023-09" db="EMBL/GenBank/DDBJ databases">
        <authorList>
            <person name="Rey-Velasco X."/>
        </authorList>
    </citation>
    <scope>NUCLEOTIDE SEQUENCE [LARGE SCALE GENOMIC DNA]</scope>
    <source>
        <strain evidence="1 2">W409</strain>
    </source>
</reference>
<organism evidence="1 2">
    <name type="scientific">Brumicola blandensis</name>
    <dbReference type="NCBI Taxonomy" id="3075611"/>
    <lineage>
        <taxon>Bacteria</taxon>
        <taxon>Pseudomonadati</taxon>
        <taxon>Pseudomonadota</taxon>
        <taxon>Gammaproteobacteria</taxon>
        <taxon>Alteromonadales</taxon>
        <taxon>Alteromonadaceae</taxon>
        <taxon>Brumicola</taxon>
    </lineage>
</organism>
<dbReference type="EMBL" id="JAVRIE010000002">
    <property type="protein sequence ID" value="MDT0581954.1"/>
    <property type="molecule type" value="Genomic_DNA"/>
</dbReference>